<evidence type="ECO:0000313" key="9">
    <source>
        <dbReference type="Proteomes" id="UP000276770"/>
    </source>
</evidence>
<accession>A0A3L7JR57</accession>
<dbReference type="CDD" id="cd06261">
    <property type="entry name" value="TM_PBP2"/>
    <property type="match status" value="1"/>
</dbReference>
<dbReference type="SUPFAM" id="SSF161098">
    <property type="entry name" value="MetI-like"/>
    <property type="match status" value="1"/>
</dbReference>
<dbReference type="GO" id="GO:0005886">
    <property type="term" value="C:plasma membrane"/>
    <property type="evidence" value="ECO:0007669"/>
    <property type="project" value="UniProtKB-SubCell"/>
</dbReference>
<comment type="subcellular location">
    <subcellularLocation>
        <location evidence="6">Cell membrane</location>
        <topology evidence="6">Multi-pass membrane protein</topology>
    </subcellularLocation>
    <subcellularLocation>
        <location evidence="1">Membrane</location>
        <topology evidence="1">Multi-pass membrane protein</topology>
    </subcellularLocation>
</comment>
<evidence type="ECO:0000259" key="7">
    <source>
        <dbReference type="PROSITE" id="PS50928"/>
    </source>
</evidence>
<keyword evidence="5 6" id="KW-0472">Membrane</keyword>
<evidence type="ECO:0000313" key="8">
    <source>
        <dbReference type="EMBL" id="RLQ93317.1"/>
    </source>
</evidence>
<comment type="caution">
    <text evidence="8">The sequence shown here is derived from an EMBL/GenBank/DDBJ whole genome shotgun (WGS) entry which is preliminary data.</text>
</comment>
<feature type="transmembrane region" description="Helical" evidence="6">
    <location>
        <begin position="221"/>
        <end position="243"/>
    </location>
</feature>
<evidence type="ECO:0000256" key="6">
    <source>
        <dbReference type="RuleBase" id="RU363032"/>
    </source>
</evidence>
<dbReference type="PROSITE" id="PS50928">
    <property type="entry name" value="ABC_TM1"/>
    <property type="match status" value="1"/>
</dbReference>
<name>A0A3L7JR57_9BACI</name>
<evidence type="ECO:0000256" key="4">
    <source>
        <dbReference type="ARBA" id="ARBA00022989"/>
    </source>
</evidence>
<evidence type="ECO:0000256" key="3">
    <source>
        <dbReference type="ARBA" id="ARBA00022692"/>
    </source>
</evidence>
<dbReference type="EMBL" id="RCVZ01000015">
    <property type="protein sequence ID" value="RLQ93317.1"/>
    <property type="molecule type" value="Genomic_DNA"/>
</dbReference>
<feature type="transmembrane region" description="Helical" evidence="6">
    <location>
        <begin position="80"/>
        <end position="102"/>
    </location>
</feature>
<dbReference type="RefSeq" id="WP_121682007.1">
    <property type="nucleotide sequence ID" value="NZ_RCVZ01000015.1"/>
</dbReference>
<keyword evidence="4 6" id="KW-1133">Transmembrane helix</keyword>
<dbReference type="Pfam" id="PF00528">
    <property type="entry name" value="BPD_transp_1"/>
    <property type="match status" value="1"/>
</dbReference>
<evidence type="ECO:0000256" key="5">
    <source>
        <dbReference type="ARBA" id="ARBA00023136"/>
    </source>
</evidence>
<feature type="transmembrane region" description="Helical" evidence="6">
    <location>
        <begin position="123"/>
        <end position="143"/>
    </location>
</feature>
<keyword evidence="2 6" id="KW-0813">Transport</keyword>
<dbReference type="InterPro" id="IPR000515">
    <property type="entry name" value="MetI-like"/>
</dbReference>
<evidence type="ECO:0000256" key="2">
    <source>
        <dbReference type="ARBA" id="ARBA00022448"/>
    </source>
</evidence>
<gene>
    <name evidence="8" type="ORF">D9X91_17800</name>
</gene>
<feature type="transmembrane region" description="Helical" evidence="6">
    <location>
        <begin position="9"/>
        <end position="28"/>
    </location>
</feature>
<organism evidence="8 9">
    <name type="scientific">Falsibacillus albus</name>
    <dbReference type="NCBI Taxonomy" id="2478915"/>
    <lineage>
        <taxon>Bacteria</taxon>
        <taxon>Bacillati</taxon>
        <taxon>Bacillota</taxon>
        <taxon>Bacilli</taxon>
        <taxon>Bacillales</taxon>
        <taxon>Bacillaceae</taxon>
        <taxon>Falsibacillus</taxon>
    </lineage>
</organism>
<dbReference type="PANTHER" id="PTHR43839">
    <property type="entry name" value="OPPC IN A BINDING PROTEIN-DEPENDENT TRANSPORT SYSTEM"/>
    <property type="match status" value="1"/>
</dbReference>
<dbReference type="GO" id="GO:0055085">
    <property type="term" value="P:transmembrane transport"/>
    <property type="evidence" value="ECO:0007669"/>
    <property type="project" value="InterPro"/>
</dbReference>
<feature type="domain" description="ABC transmembrane type-1" evidence="7">
    <location>
        <begin position="82"/>
        <end position="292"/>
    </location>
</feature>
<comment type="similarity">
    <text evidence="6">Belongs to the binding-protein-dependent transport system permease family.</text>
</comment>
<dbReference type="AlphaFoldDB" id="A0A3L7JR57"/>
<dbReference type="OrthoDB" id="2155652at2"/>
<sequence length="342" mass="39081">MKKLFSNKLFLTGFIFIAGLFLTSVLYYCFKGDVIPHSGLLFERSGSAIKPPYNSKDYPPFGTDNFGRNILFVMIVGAKYTIGAAVLITILRVLPSTLLGFLMHFNLYKFKKPIEAVIESVNYFPITLLAFLLLKWICFDGIISKQISYSFWESVFIFIIVLAVIAIPSLSVLISNEVRLIMDQEFISCSMTLGATRWHLILKHVKPFLVPQLFIISLRELIQTMILISHLGVLGIFMGGVTFKQDLFQHNTMVPISNEWAGELGNWWDFIWTSYPWITFIPVIFFTCTILSAKCMLEGLKQVADMRKDVDLPSKQDEKNTPKLKEPFCFLHQKNTENQLDG</sequence>
<keyword evidence="9" id="KW-1185">Reference proteome</keyword>
<dbReference type="Proteomes" id="UP000276770">
    <property type="component" value="Unassembled WGS sequence"/>
</dbReference>
<evidence type="ECO:0000256" key="1">
    <source>
        <dbReference type="ARBA" id="ARBA00004141"/>
    </source>
</evidence>
<keyword evidence="3 6" id="KW-0812">Transmembrane</keyword>
<feature type="transmembrane region" description="Helical" evidence="6">
    <location>
        <begin position="277"/>
        <end position="297"/>
    </location>
</feature>
<protein>
    <submittedName>
        <fullName evidence="8">ABC transporter permease subunit</fullName>
    </submittedName>
</protein>
<dbReference type="InterPro" id="IPR035906">
    <property type="entry name" value="MetI-like_sf"/>
</dbReference>
<reference evidence="8 9" key="1">
    <citation type="submission" date="2018-10" db="EMBL/GenBank/DDBJ databases">
        <title>Falsibacillus sp. genome draft.</title>
        <authorList>
            <person name="Shi S."/>
        </authorList>
    </citation>
    <scope>NUCLEOTIDE SEQUENCE [LARGE SCALE GENOMIC DNA]</scope>
    <source>
        <strain evidence="8 9">GY 10110</strain>
    </source>
</reference>
<proteinExistence type="inferred from homology"/>
<feature type="transmembrane region" description="Helical" evidence="6">
    <location>
        <begin position="155"/>
        <end position="174"/>
    </location>
</feature>
<dbReference type="PANTHER" id="PTHR43839:SF3">
    <property type="entry name" value="OLIGOPEPTIDE ABC TRANSPORTER, PERMEASE PROTEIN"/>
    <property type="match status" value="1"/>
</dbReference>
<dbReference type="Gene3D" id="1.10.3720.10">
    <property type="entry name" value="MetI-like"/>
    <property type="match status" value="1"/>
</dbReference>